<dbReference type="GO" id="GO:0036297">
    <property type="term" value="P:interstrand cross-link repair"/>
    <property type="evidence" value="ECO:0007669"/>
    <property type="project" value="TreeGrafter"/>
</dbReference>
<dbReference type="OrthoDB" id="713315at2"/>
<dbReference type="PROSITE" id="PS51194">
    <property type="entry name" value="HELICASE_CTER"/>
    <property type="match status" value="1"/>
</dbReference>
<dbReference type="Proteomes" id="UP000009080">
    <property type="component" value="Chromosome"/>
</dbReference>
<sequence length="1149" mass="130204">MIEVANDLYSNDYSRTRDQLENHIRQDLFGPLPDDTPHRITEELSEAPLQTYKVGILFPQSQVGGLELDAESESNANDDDLSSIVSRKCSKSIDARIKDLGSANSTVEEFDIEELVDANMEDVSLSGLHRPSSISISFYIDELSDDSILKFVISGGRYQNEKVENIQVWRRTPIELKAQLNVSDLKNKKNVFDLPLNGELGNLNIKLKVYARNTLAGGKLLTATVVNDVVFHDGNTYVEYNRSSLFQTKLELNATDRDSLPSSIIAPYPSVDIFEKDIEEKSLDLLYRQHQTFGIGHGCAADWSGKNEAVSKINKLWSTALPTFETWATTAAIKRDDGSELSINMADLANAATFGAGIEDISEMIGLYKAWIDDRKVEARSLDVKYAEAAEYNLNHCNECLKRIIEGFDFICNDELAREAFILANKAILLQQIRGSDEPRKLEISEDTQRREFVGELYESAEDSLRRNYKGKGRWRPFQIAFILMSIMSAAKKSHPERECVDLIWFPTGGGKTEAYLGLLAFYVFYRRLSDPLDSGVSVFMRYTLRLLTADQFDRASSLICAMEFIRKNEGVELGEEEISIGVWLGESVTPNHNPAAKTLLKKLVKGEKNAKNPFAITKCPWCNAQIGQIKHKNESYVVGYSEFGNGIKIHCSDELCDFSSGLPVYVVDEEIYKRRPTLVIGTVDKFANVAWNANVRHLFGLNENGDRDCSPPGLIIQDELHLISGPLGSMVGIYETLFEELCTDYRASTPSKPKIVCSTATIRRFKEQIRALYGRKNCSLFPPQGLEAGDSFYGRWLDHSEQRGRKYMGIYGAGESIQTMQVRTMSIALQGIHFTSNDDTKDPYWTLLAFFNSLRELGTTITLFQSDIPTRINQLRRKQQLRFEDMRPLSSEVLELTSRLQSEKISEVRQKLKNVYKPGEKNWDVLDVCLASNIIEVGIDISRLSLMTIVGQPKTTAQYIQVSGRVGRTPEKPGLVLTIYSGAKPRDRSHFERFRPYHERLYQQVEPTSVTPFSVPTIERALHAILIGYIRQYSSQNLSSYPVPRSMVGEFKQILKSRIYSIYEDMSDAELNYSASCKYLDEFVGDWERNKTKAWEAKNEEVGLMYRASEMVPYIVRRVGRKTPTSMRNVDLECRGAMAYFNPMNEIE</sequence>
<dbReference type="KEGG" id="ttu:TERTU_4139"/>
<feature type="domain" description="Helicase C-terminal" evidence="1">
    <location>
        <begin position="847"/>
        <end position="1017"/>
    </location>
</feature>
<accession>C5BUI6</accession>
<dbReference type="STRING" id="377629.TERTU_4139"/>
<dbReference type="HOGENOM" id="CLU_004880_0_0_6"/>
<evidence type="ECO:0000259" key="1">
    <source>
        <dbReference type="PROSITE" id="PS51194"/>
    </source>
</evidence>
<dbReference type="PANTHER" id="PTHR47957:SF3">
    <property type="entry name" value="ATP-DEPENDENT HELICASE HRQ1"/>
    <property type="match status" value="1"/>
</dbReference>
<keyword evidence="2" id="KW-0067">ATP-binding</keyword>
<keyword evidence="2" id="KW-0378">Hydrolase</keyword>
<dbReference type="RefSeq" id="WP_015820162.1">
    <property type="nucleotide sequence ID" value="NC_012997.1"/>
</dbReference>
<proteinExistence type="predicted"/>
<dbReference type="CDD" id="cd18785">
    <property type="entry name" value="SF2_C"/>
    <property type="match status" value="1"/>
</dbReference>
<name>C5BUI6_TERTT</name>
<dbReference type="SMART" id="SM00490">
    <property type="entry name" value="HELICc"/>
    <property type="match status" value="1"/>
</dbReference>
<dbReference type="GO" id="GO:0043138">
    <property type="term" value="F:3'-5' DNA helicase activity"/>
    <property type="evidence" value="ECO:0007669"/>
    <property type="project" value="TreeGrafter"/>
</dbReference>
<keyword evidence="2" id="KW-0347">Helicase</keyword>
<dbReference type="GO" id="GO:0006289">
    <property type="term" value="P:nucleotide-excision repair"/>
    <property type="evidence" value="ECO:0007669"/>
    <property type="project" value="TreeGrafter"/>
</dbReference>
<dbReference type="Pfam" id="PF00271">
    <property type="entry name" value="Helicase_C"/>
    <property type="match status" value="1"/>
</dbReference>
<protein>
    <submittedName>
        <fullName evidence="2">Helicase domain protein</fullName>
    </submittedName>
</protein>
<dbReference type="AlphaFoldDB" id="C5BUI6"/>
<dbReference type="InterPro" id="IPR001650">
    <property type="entry name" value="Helicase_C-like"/>
</dbReference>
<dbReference type="Gene3D" id="3.40.50.300">
    <property type="entry name" value="P-loop containing nucleotide triphosphate hydrolases"/>
    <property type="match status" value="1"/>
</dbReference>
<keyword evidence="3" id="KW-1185">Reference proteome</keyword>
<keyword evidence="2" id="KW-0547">Nucleotide-binding</keyword>
<evidence type="ECO:0000313" key="3">
    <source>
        <dbReference type="Proteomes" id="UP000009080"/>
    </source>
</evidence>
<dbReference type="eggNOG" id="COG1061">
    <property type="taxonomic scope" value="Bacteria"/>
</dbReference>
<organism evidence="2 3">
    <name type="scientific">Teredinibacter turnerae (strain ATCC 39867 / T7901)</name>
    <dbReference type="NCBI Taxonomy" id="377629"/>
    <lineage>
        <taxon>Bacteria</taxon>
        <taxon>Pseudomonadati</taxon>
        <taxon>Pseudomonadota</taxon>
        <taxon>Gammaproteobacteria</taxon>
        <taxon>Cellvibrionales</taxon>
        <taxon>Cellvibrionaceae</taxon>
        <taxon>Teredinibacter</taxon>
    </lineage>
</organism>
<reference evidence="2 3" key="1">
    <citation type="journal article" date="2009" name="PLoS ONE">
        <title>The complete genome of Teredinibacter turnerae T7901: an intracellular endosymbiont of marine wood-boring bivalves (shipworms).</title>
        <authorList>
            <person name="Yang J.C."/>
            <person name="Madupu R."/>
            <person name="Durkin A.S."/>
            <person name="Ekborg N.A."/>
            <person name="Pedamallu C.S."/>
            <person name="Hostetler J.B."/>
            <person name="Radune D."/>
            <person name="Toms B.S."/>
            <person name="Henrissat B."/>
            <person name="Coutinho P.M."/>
            <person name="Schwarz S."/>
            <person name="Field L."/>
            <person name="Trindade-Silva A.E."/>
            <person name="Soares C.A.G."/>
            <person name="Elshahawi S."/>
            <person name="Hanora A."/>
            <person name="Schmidt E.W."/>
            <person name="Haygood M.G."/>
            <person name="Posfai J."/>
            <person name="Benner J."/>
            <person name="Madinger C."/>
            <person name="Nove J."/>
            <person name="Anton B."/>
            <person name="Chaudhary K."/>
            <person name="Foster J."/>
            <person name="Holman A."/>
            <person name="Kumar S."/>
            <person name="Lessard P.A."/>
            <person name="Luyten Y.A."/>
            <person name="Slatko B."/>
            <person name="Wood N."/>
            <person name="Wu B."/>
            <person name="Teplitski M."/>
            <person name="Mougous J.D."/>
            <person name="Ward N."/>
            <person name="Eisen J.A."/>
            <person name="Badger J.H."/>
            <person name="Distel D.L."/>
        </authorList>
    </citation>
    <scope>NUCLEOTIDE SEQUENCE [LARGE SCALE GENOMIC DNA]</scope>
    <source>
        <strain evidence="3">ATCC 39867 / T7901</strain>
    </source>
</reference>
<dbReference type="EMBL" id="CP001614">
    <property type="protein sequence ID" value="ACR14046.1"/>
    <property type="molecule type" value="Genomic_DNA"/>
</dbReference>
<dbReference type="PANTHER" id="PTHR47957">
    <property type="entry name" value="ATP-DEPENDENT HELICASE HRQ1"/>
    <property type="match status" value="1"/>
</dbReference>
<dbReference type="SUPFAM" id="SSF52540">
    <property type="entry name" value="P-loop containing nucleoside triphosphate hydrolases"/>
    <property type="match status" value="1"/>
</dbReference>
<dbReference type="InterPro" id="IPR027417">
    <property type="entry name" value="P-loop_NTPase"/>
</dbReference>
<evidence type="ECO:0000313" key="2">
    <source>
        <dbReference type="EMBL" id="ACR14046.1"/>
    </source>
</evidence>
<gene>
    <name evidence="2" type="ordered locus">TERTU_4139</name>
</gene>